<dbReference type="AlphaFoldDB" id="A0A8H4IRK5"/>
<evidence type="ECO:0000313" key="3">
    <source>
        <dbReference type="EMBL" id="KAF4303918.1"/>
    </source>
</evidence>
<dbReference type="InterPro" id="IPR032710">
    <property type="entry name" value="NTF2-like_dom_sf"/>
</dbReference>
<keyword evidence="1" id="KW-0732">Signal</keyword>
<evidence type="ECO:0000256" key="1">
    <source>
        <dbReference type="SAM" id="SignalP"/>
    </source>
</evidence>
<dbReference type="Gene3D" id="3.10.450.50">
    <property type="match status" value="1"/>
</dbReference>
<dbReference type="CDD" id="cd00531">
    <property type="entry name" value="NTF2_like"/>
    <property type="match status" value="1"/>
</dbReference>
<comment type="caution">
    <text evidence="3">The sequence shown here is derived from an EMBL/GenBank/DDBJ whole genome shotgun (WGS) entry which is preliminary data.</text>
</comment>
<feature type="signal peptide" evidence="1">
    <location>
        <begin position="1"/>
        <end position="18"/>
    </location>
</feature>
<proteinExistence type="predicted"/>
<dbReference type="Pfam" id="PF13577">
    <property type="entry name" value="SnoaL_4"/>
    <property type="match status" value="1"/>
</dbReference>
<feature type="chain" id="PRO_5034030365" description="SnoaL-like domain-containing protein" evidence="1">
    <location>
        <begin position="19"/>
        <end position="237"/>
    </location>
</feature>
<dbReference type="InterPro" id="IPR037401">
    <property type="entry name" value="SnoaL-like"/>
</dbReference>
<name>A0A8H4IRK5_9PEZI</name>
<sequence>MQLPGLLFFASLLASSLGANPQHILESTPPITSDEAAAATAAAAACPAIAPRPLTVRELSAAFPPRAVSTSAAVESIKRSLTLYAFAIDGRDWDALDLIFADDASANYGAPIGELAGLETIKTTLPPYLTIFTSTQHLLGTQLVDVCAPDAAVSITYFKAAHFSNDTCSPTAPVDDSQVMYAFGQYQDRWRKGEDEIWKIEHRNLVYMGPFISDISLEISHCSLTAGHDFLMTALRT</sequence>
<dbReference type="OrthoDB" id="2148716at2759"/>
<protein>
    <recommendedName>
        <fullName evidence="2">SnoaL-like domain-containing protein</fullName>
    </recommendedName>
</protein>
<dbReference type="EMBL" id="WWBZ02000051">
    <property type="protein sequence ID" value="KAF4303918.1"/>
    <property type="molecule type" value="Genomic_DNA"/>
</dbReference>
<reference evidence="3" key="1">
    <citation type="submission" date="2020-04" db="EMBL/GenBank/DDBJ databases">
        <title>Genome Assembly and Annotation of Botryosphaeria dothidea sdau 11-99, a Latent Pathogen of Apple Fruit Ring Rot in China.</title>
        <authorList>
            <person name="Yu C."/>
            <person name="Diao Y."/>
            <person name="Lu Q."/>
            <person name="Zhao J."/>
            <person name="Cui S."/>
            <person name="Peng C."/>
            <person name="He B."/>
            <person name="Liu H."/>
        </authorList>
    </citation>
    <scope>NUCLEOTIDE SEQUENCE [LARGE SCALE GENOMIC DNA]</scope>
    <source>
        <strain evidence="3">Sdau11-99</strain>
    </source>
</reference>
<accession>A0A8H4IRK5</accession>
<dbReference type="Proteomes" id="UP000572817">
    <property type="component" value="Unassembled WGS sequence"/>
</dbReference>
<organism evidence="3 4">
    <name type="scientific">Botryosphaeria dothidea</name>
    <dbReference type="NCBI Taxonomy" id="55169"/>
    <lineage>
        <taxon>Eukaryota</taxon>
        <taxon>Fungi</taxon>
        <taxon>Dikarya</taxon>
        <taxon>Ascomycota</taxon>
        <taxon>Pezizomycotina</taxon>
        <taxon>Dothideomycetes</taxon>
        <taxon>Dothideomycetes incertae sedis</taxon>
        <taxon>Botryosphaeriales</taxon>
        <taxon>Botryosphaeriaceae</taxon>
        <taxon>Botryosphaeria</taxon>
    </lineage>
</organism>
<feature type="domain" description="SnoaL-like" evidence="2">
    <location>
        <begin position="71"/>
        <end position="204"/>
    </location>
</feature>
<dbReference type="SUPFAM" id="SSF54427">
    <property type="entry name" value="NTF2-like"/>
    <property type="match status" value="1"/>
</dbReference>
<evidence type="ECO:0000259" key="2">
    <source>
        <dbReference type="Pfam" id="PF13577"/>
    </source>
</evidence>
<gene>
    <name evidence="3" type="ORF">GTA08_BOTSDO07500</name>
</gene>
<evidence type="ECO:0000313" key="4">
    <source>
        <dbReference type="Proteomes" id="UP000572817"/>
    </source>
</evidence>
<keyword evidence="4" id="KW-1185">Reference proteome</keyword>